<proteinExistence type="predicted"/>
<reference evidence="1 2" key="1">
    <citation type="submission" date="2019-01" db="EMBL/GenBank/DDBJ databases">
        <title>Genome Assembly of Collichthys lucidus.</title>
        <authorList>
            <person name="Cai M."/>
            <person name="Xiao S."/>
        </authorList>
    </citation>
    <scope>NUCLEOTIDE SEQUENCE [LARGE SCALE GENOMIC DNA]</scope>
    <source>
        <strain evidence="1">JT15FE1705JMU</strain>
        <tissue evidence="1">Muscle</tissue>
    </source>
</reference>
<gene>
    <name evidence="1" type="ORF">D9C73_010430</name>
</gene>
<dbReference type="EMBL" id="CM014086">
    <property type="protein sequence ID" value="TKS75409.1"/>
    <property type="molecule type" value="Genomic_DNA"/>
</dbReference>
<dbReference type="Proteomes" id="UP000298787">
    <property type="component" value="Chromosome 9"/>
</dbReference>
<accession>A0A4U5UL23</accession>
<name>A0A4U5UL23_COLLU</name>
<protein>
    <submittedName>
        <fullName evidence="1">Uncharacterized protein</fullName>
    </submittedName>
</protein>
<dbReference type="AlphaFoldDB" id="A0A4U5UL23"/>
<evidence type="ECO:0000313" key="2">
    <source>
        <dbReference type="Proteomes" id="UP000298787"/>
    </source>
</evidence>
<sequence>MQMQTKTMKRFKGERSDRRFKQVSANLRSSVSVRRLFFDVLQRVLPNSERQFQQDVPKNDDQSILPLLLAGSEPLKNYPKIKNNNNKKSKYSKTRYIRFLMEEVALAEINQTLVKVMKSFQESLCPVPWRKCSFDERSLNVFVFLCNAAIVGVNQEQFEEIKATKASNEREDVISGRVTVANSLTALCFSWEMIVR</sequence>
<organism evidence="1 2">
    <name type="scientific">Collichthys lucidus</name>
    <name type="common">Big head croaker</name>
    <name type="synonym">Sciaena lucida</name>
    <dbReference type="NCBI Taxonomy" id="240159"/>
    <lineage>
        <taxon>Eukaryota</taxon>
        <taxon>Metazoa</taxon>
        <taxon>Chordata</taxon>
        <taxon>Craniata</taxon>
        <taxon>Vertebrata</taxon>
        <taxon>Euteleostomi</taxon>
        <taxon>Actinopterygii</taxon>
        <taxon>Neopterygii</taxon>
        <taxon>Teleostei</taxon>
        <taxon>Neoteleostei</taxon>
        <taxon>Acanthomorphata</taxon>
        <taxon>Eupercaria</taxon>
        <taxon>Sciaenidae</taxon>
        <taxon>Collichthys</taxon>
    </lineage>
</organism>
<keyword evidence="2" id="KW-1185">Reference proteome</keyword>
<evidence type="ECO:0000313" key="1">
    <source>
        <dbReference type="EMBL" id="TKS75409.1"/>
    </source>
</evidence>